<dbReference type="Gene3D" id="3.20.20.140">
    <property type="entry name" value="Metal-dependent hydrolases"/>
    <property type="match status" value="2"/>
</dbReference>
<dbReference type="PANTHER" id="PTHR11647:SF1">
    <property type="entry name" value="COLLAPSIN RESPONSE MEDIATOR PROTEIN"/>
    <property type="match status" value="1"/>
</dbReference>
<comment type="caution">
    <text evidence="2">The sequence shown here is derived from an EMBL/GenBank/DDBJ whole genome shotgun (WGS) entry which is preliminary data.</text>
</comment>
<dbReference type="GO" id="GO:0016812">
    <property type="term" value="F:hydrolase activity, acting on carbon-nitrogen (but not peptide) bonds, in cyclic amides"/>
    <property type="evidence" value="ECO:0007669"/>
    <property type="project" value="TreeGrafter"/>
</dbReference>
<dbReference type="CDD" id="cd01297">
    <property type="entry name" value="D-aminoacylase"/>
    <property type="match status" value="1"/>
</dbReference>
<evidence type="ECO:0000313" key="3">
    <source>
        <dbReference type="Proteomes" id="UP000265768"/>
    </source>
</evidence>
<evidence type="ECO:0000313" key="2">
    <source>
        <dbReference type="EMBL" id="RJL34457.1"/>
    </source>
</evidence>
<dbReference type="Pfam" id="PF07969">
    <property type="entry name" value="Amidohydro_3"/>
    <property type="match status" value="1"/>
</dbReference>
<dbReference type="Proteomes" id="UP000265768">
    <property type="component" value="Unassembled WGS sequence"/>
</dbReference>
<dbReference type="OrthoDB" id="9766983at2"/>
<dbReference type="PANTHER" id="PTHR11647">
    <property type="entry name" value="HYDRANTOINASE/DIHYDROPYRIMIDINASE FAMILY MEMBER"/>
    <property type="match status" value="1"/>
</dbReference>
<keyword evidence="3" id="KW-1185">Reference proteome</keyword>
<reference evidence="2 3" key="1">
    <citation type="submission" date="2018-09" db="EMBL/GenBank/DDBJ databases">
        <title>YIM 75507 draft genome.</title>
        <authorList>
            <person name="Tang S."/>
            <person name="Feng Y."/>
        </authorList>
    </citation>
    <scope>NUCLEOTIDE SEQUENCE [LARGE SCALE GENOMIC DNA]</scope>
    <source>
        <strain evidence="2 3">YIM 75507</strain>
    </source>
</reference>
<dbReference type="EMBL" id="QZEY01000002">
    <property type="protein sequence ID" value="RJL34457.1"/>
    <property type="molecule type" value="Genomic_DNA"/>
</dbReference>
<dbReference type="GO" id="GO:0005829">
    <property type="term" value="C:cytosol"/>
    <property type="evidence" value="ECO:0007669"/>
    <property type="project" value="TreeGrafter"/>
</dbReference>
<dbReference type="AlphaFoldDB" id="A0A3A4B7A6"/>
<name>A0A3A4B7A6_9ACTN</name>
<dbReference type="Gene3D" id="2.30.40.10">
    <property type="entry name" value="Urease, subunit C, domain 1"/>
    <property type="match status" value="1"/>
</dbReference>
<dbReference type="SUPFAM" id="SSF51338">
    <property type="entry name" value="Composite domain of metallo-dependent hydrolases"/>
    <property type="match status" value="1"/>
</dbReference>
<proteinExistence type="predicted"/>
<evidence type="ECO:0000259" key="1">
    <source>
        <dbReference type="Pfam" id="PF07969"/>
    </source>
</evidence>
<protein>
    <submittedName>
        <fullName evidence="2">D-aminoacylase</fullName>
    </submittedName>
</protein>
<sequence>MHDLTIRNARVVDGTGAAPYTADVTVDDGVITSVAAKGGGPARRTVDAGGLVLTPGFVDLHTHYDGQATWDPLLSPSCWHGVTTVIMGNCGVGFAPARPDRREWLIGLMEGVEDIPGTALSEGIRWEWETFPEFLDALGRRPRALDVGAQVPHGAVRAYVMGERGARNEPAAPEDIAAMKRLVKEGLSAGALGFSTSRTLAHRAIDGEPVPGTFAAEDELFGIGEALAELGRGVYEIAPAGAAGEDVNAPVAEVAWMRRLSAAIGRPVSFALLQVDAAPDLWRGLLAESAAAAADGADLHPQVAGRPFGMLISLESLHAFGDHPAYAALSLLPREERVRRMRDPAVKARILAERPEEEDPLAAMCRGFTDRLYVLDAERPDYEPPPDASVAARAAREGREPLDLLYDLLLEDDGRAVLLLPILNYAAGNLDAVREMLLHPRAVLGLGDGGAHCGFICDASLPTTMLSHWARDRSRGERLPLEHVVRLMTRDTARLYGLRDRGVIAPGMKADLNLIDFDAVGNRRPEMVHDLPAGGRRLVQRAEGYVSTFVNGREVFARGEHTGELPGGLVRGGR</sequence>
<dbReference type="InterPro" id="IPR050378">
    <property type="entry name" value="Metallo-dep_Hydrolases_sf"/>
</dbReference>
<dbReference type="InterPro" id="IPR032466">
    <property type="entry name" value="Metal_Hydrolase"/>
</dbReference>
<dbReference type="InterPro" id="IPR013108">
    <property type="entry name" value="Amidohydro_3"/>
</dbReference>
<feature type="domain" description="Amidohydrolase 3" evidence="1">
    <location>
        <begin position="44"/>
        <end position="556"/>
    </location>
</feature>
<dbReference type="InterPro" id="IPR011059">
    <property type="entry name" value="Metal-dep_hydrolase_composite"/>
</dbReference>
<accession>A0A3A4B7A6</accession>
<dbReference type="RefSeq" id="WP_119925760.1">
    <property type="nucleotide sequence ID" value="NZ_QZEY01000002.1"/>
</dbReference>
<gene>
    <name evidence="2" type="ORF">D5H75_08520</name>
</gene>
<dbReference type="SUPFAM" id="SSF51556">
    <property type="entry name" value="Metallo-dependent hydrolases"/>
    <property type="match status" value="1"/>
</dbReference>
<organism evidence="2 3">
    <name type="scientific">Bailinhaonella thermotolerans</name>
    <dbReference type="NCBI Taxonomy" id="1070861"/>
    <lineage>
        <taxon>Bacteria</taxon>
        <taxon>Bacillati</taxon>
        <taxon>Actinomycetota</taxon>
        <taxon>Actinomycetes</taxon>
        <taxon>Streptosporangiales</taxon>
        <taxon>Streptosporangiaceae</taxon>
        <taxon>Bailinhaonella</taxon>
    </lineage>
</organism>